<keyword evidence="9 10" id="KW-0961">Cell wall biogenesis/degradation</keyword>
<dbReference type="Gene3D" id="3.40.1390.10">
    <property type="entry name" value="MurE/MurF, N-terminal domain"/>
    <property type="match status" value="1"/>
</dbReference>
<evidence type="ECO:0000256" key="10">
    <source>
        <dbReference type="HAMAP-Rule" id="MF_02019"/>
    </source>
</evidence>
<evidence type="ECO:0000256" key="2">
    <source>
        <dbReference type="ARBA" id="ARBA00022598"/>
    </source>
</evidence>
<comment type="pathway">
    <text evidence="10 11">Cell wall biogenesis; peptidoglycan biosynthesis.</text>
</comment>
<comment type="function">
    <text evidence="10 11">Involved in cell wall formation. Catalyzes the final step in the synthesis of UDP-N-acetylmuramoyl-pentapeptide, the precursor of murein.</text>
</comment>
<dbReference type="Pfam" id="PF02875">
    <property type="entry name" value="Mur_ligase_C"/>
    <property type="match status" value="1"/>
</dbReference>
<dbReference type="NCBIfam" id="TIGR01143">
    <property type="entry name" value="murF"/>
    <property type="match status" value="1"/>
</dbReference>
<dbReference type="GO" id="GO:0051301">
    <property type="term" value="P:cell division"/>
    <property type="evidence" value="ECO:0007669"/>
    <property type="project" value="UniProtKB-KW"/>
</dbReference>
<dbReference type="KEGG" id="vte:BHY08_00695"/>
<keyword evidence="1 10" id="KW-0963">Cytoplasm</keyword>
<evidence type="ECO:0000256" key="8">
    <source>
        <dbReference type="ARBA" id="ARBA00023306"/>
    </source>
</evidence>
<dbReference type="GO" id="GO:0005524">
    <property type="term" value="F:ATP binding"/>
    <property type="evidence" value="ECO:0007669"/>
    <property type="project" value="UniProtKB-UniRule"/>
</dbReference>
<dbReference type="PANTHER" id="PTHR43024">
    <property type="entry name" value="UDP-N-ACETYLMURAMOYL-TRIPEPTIDE--D-ALANYL-D-ALANINE LIGASE"/>
    <property type="match status" value="1"/>
</dbReference>
<feature type="domain" description="Mur ligase C-terminal" evidence="12">
    <location>
        <begin position="314"/>
        <end position="440"/>
    </location>
</feature>
<dbReference type="Gene3D" id="3.40.1190.10">
    <property type="entry name" value="Mur-like, catalytic domain"/>
    <property type="match status" value="1"/>
</dbReference>
<dbReference type="AlphaFoldDB" id="A0A1J0A3G1"/>
<dbReference type="InterPro" id="IPR035911">
    <property type="entry name" value="MurE/MurF_N"/>
</dbReference>
<dbReference type="RefSeq" id="WP_071456035.1">
    <property type="nucleotide sequence ID" value="NZ_CP017267.1"/>
</dbReference>
<evidence type="ECO:0000256" key="6">
    <source>
        <dbReference type="ARBA" id="ARBA00022960"/>
    </source>
</evidence>
<evidence type="ECO:0000256" key="11">
    <source>
        <dbReference type="RuleBase" id="RU004136"/>
    </source>
</evidence>
<dbReference type="GO" id="GO:0047480">
    <property type="term" value="F:UDP-N-acetylmuramoyl-tripeptide-D-alanyl-D-alanine ligase activity"/>
    <property type="evidence" value="ECO:0007669"/>
    <property type="project" value="UniProtKB-UniRule"/>
</dbReference>
<keyword evidence="15" id="KW-1185">Reference proteome</keyword>
<dbReference type="InterPro" id="IPR013221">
    <property type="entry name" value="Mur_ligase_cen"/>
</dbReference>
<dbReference type="InterPro" id="IPR036615">
    <property type="entry name" value="Mur_ligase_C_dom_sf"/>
</dbReference>
<dbReference type="EMBL" id="CP017267">
    <property type="protein sequence ID" value="APB30470.1"/>
    <property type="molecule type" value="Genomic_DNA"/>
</dbReference>
<dbReference type="GO" id="GO:0071555">
    <property type="term" value="P:cell wall organization"/>
    <property type="evidence" value="ECO:0007669"/>
    <property type="project" value="UniProtKB-KW"/>
</dbReference>
<protein>
    <recommendedName>
        <fullName evidence="10 11">UDP-N-acetylmuramoyl-tripeptide--D-alanyl-D-alanine ligase</fullName>
        <ecNumber evidence="10 11">6.3.2.10</ecNumber>
    </recommendedName>
    <alternativeName>
        <fullName evidence="10">D-alanyl-D-alanine-adding enzyme</fullName>
    </alternativeName>
</protein>
<reference evidence="14 15" key="1">
    <citation type="submission" date="2016-09" db="EMBL/GenBank/DDBJ databases">
        <title>Vagococcus teuberi sp. nov., isolated from the Malian artisanal sour milk fene.</title>
        <authorList>
            <person name="Wullschleger S."/>
            <person name="Seifert C."/>
            <person name="Baumgartner S."/>
            <person name="Lacroix C."/>
            <person name="Bonfoh B."/>
            <person name="Stevens M.J."/>
            <person name="Meile L."/>
        </authorList>
    </citation>
    <scope>NUCLEOTIDE SEQUENCE [LARGE SCALE GENOMIC DNA]</scope>
    <source>
        <strain evidence="14 15">DSM 21459</strain>
    </source>
</reference>
<keyword evidence="6 10" id="KW-0133">Cell shape</keyword>
<evidence type="ECO:0000256" key="4">
    <source>
        <dbReference type="ARBA" id="ARBA00022741"/>
    </source>
</evidence>
<evidence type="ECO:0000256" key="1">
    <source>
        <dbReference type="ARBA" id="ARBA00022490"/>
    </source>
</evidence>
<comment type="subcellular location">
    <subcellularLocation>
        <location evidence="10 11">Cytoplasm</location>
    </subcellularLocation>
</comment>
<evidence type="ECO:0000313" key="14">
    <source>
        <dbReference type="EMBL" id="APB30470.1"/>
    </source>
</evidence>
<dbReference type="GO" id="GO:0005737">
    <property type="term" value="C:cytoplasm"/>
    <property type="evidence" value="ECO:0007669"/>
    <property type="project" value="UniProtKB-SubCell"/>
</dbReference>
<feature type="domain" description="Mur ligase central" evidence="13">
    <location>
        <begin position="106"/>
        <end position="290"/>
    </location>
</feature>
<dbReference type="Proteomes" id="UP000191200">
    <property type="component" value="Chromosome"/>
</dbReference>
<sequence length="457" mass="50909">MNLSVREIVAAVNGVNHAIQHEDQCVESVEFDTRKVIENSLFVPLKGARDGHDFIPQAIESGAFLVLSERELSEGVSYIKVEDTLVALQKLAQYFLEKVHPKVIGITGSNGKTTTKDMTEAVLSQHYKTYKTQGNYNNHIGLPYTILSMPEDTEMLVLEMGMDHKGEIEVLSNISKPDIAAITLIGESHIEYLGSRAGIAEAKMEITAGLKEDGVLIIPNDEPLLKRMIIDIPQTVDTFGIGTEATLSASILSETKVDTQFETNLFEGEVFSIPVLGGYNVKNALIALLIGHFFNVPVSKMKNGLATFDLTKNRTEWLKTNDGIDILSDVYNANPTAMKLVLDTFSALKLEGRKFIVLGDMLELGELSNQMHESVAEHISPKKIDQVYLYGEQMESLYNLLHERMPQGSIHFYRKTEKKEMMTHLSEKMQPKDTVFLKASNGMGLSEVVEFLLKSHE</sequence>
<evidence type="ECO:0000313" key="15">
    <source>
        <dbReference type="Proteomes" id="UP000191200"/>
    </source>
</evidence>
<keyword evidence="3 10" id="KW-0132">Cell division</keyword>
<gene>
    <name evidence="10" type="primary">murF</name>
    <name evidence="14" type="ORF">BHY08_00695</name>
</gene>
<dbReference type="EC" id="6.3.2.10" evidence="10 11"/>
<dbReference type="GO" id="GO:0008360">
    <property type="term" value="P:regulation of cell shape"/>
    <property type="evidence" value="ECO:0007669"/>
    <property type="project" value="UniProtKB-KW"/>
</dbReference>
<dbReference type="Gene3D" id="3.90.190.20">
    <property type="entry name" value="Mur ligase, C-terminal domain"/>
    <property type="match status" value="1"/>
</dbReference>
<name>A0A1J0A3G1_9ENTE</name>
<dbReference type="Pfam" id="PF08245">
    <property type="entry name" value="Mur_ligase_M"/>
    <property type="match status" value="1"/>
</dbReference>
<keyword evidence="4 10" id="KW-0547">Nucleotide-binding</keyword>
<evidence type="ECO:0000256" key="3">
    <source>
        <dbReference type="ARBA" id="ARBA00022618"/>
    </source>
</evidence>
<dbReference type="HAMAP" id="MF_02019">
    <property type="entry name" value="MurF"/>
    <property type="match status" value="1"/>
</dbReference>
<evidence type="ECO:0000259" key="12">
    <source>
        <dbReference type="Pfam" id="PF02875"/>
    </source>
</evidence>
<dbReference type="InterPro" id="IPR005863">
    <property type="entry name" value="UDP-N-AcMur_synth"/>
</dbReference>
<proteinExistence type="inferred from homology"/>
<comment type="catalytic activity">
    <reaction evidence="10">
        <text>UDP-N-acetyl-alpha-D-muramoyl-L-alanyl-gamma-D-glutamyl-L-lysine + D-alanyl-D-alanine + ATP = UDP-N-acetyl-alpha-D-muramoyl-L-alanyl-gamma-D-glutamyl-L-lysyl-D-alanyl-D-alanine + ADP + phosphate + H(+)</text>
        <dbReference type="Rhea" id="RHEA:16085"/>
        <dbReference type="ChEBI" id="CHEBI:15378"/>
        <dbReference type="ChEBI" id="CHEBI:30616"/>
        <dbReference type="ChEBI" id="CHEBI:43474"/>
        <dbReference type="ChEBI" id="CHEBI:57822"/>
        <dbReference type="ChEBI" id="CHEBI:70758"/>
        <dbReference type="ChEBI" id="CHEBI:83903"/>
        <dbReference type="ChEBI" id="CHEBI:456216"/>
        <dbReference type="EC" id="6.3.2.10"/>
    </reaction>
</comment>
<dbReference type="STRING" id="519472.BHY08_00695"/>
<keyword evidence="5 10" id="KW-0067">ATP-binding</keyword>
<dbReference type="GO" id="GO:0009252">
    <property type="term" value="P:peptidoglycan biosynthetic process"/>
    <property type="evidence" value="ECO:0007669"/>
    <property type="project" value="UniProtKB-UniRule"/>
</dbReference>
<comment type="catalytic activity">
    <reaction evidence="11">
        <text>D-alanyl-D-alanine + UDP-N-acetyl-alpha-D-muramoyl-L-alanyl-gamma-D-glutamyl-meso-2,6-diaminopimelate + ATP = UDP-N-acetyl-alpha-D-muramoyl-L-alanyl-gamma-D-glutamyl-meso-2,6-diaminopimeloyl-D-alanyl-D-alanine + ADP + phosphate + H(+)</text>
        <dbReference type="Rhea" id="RHEA:28374"/>
        <dbReference type="ChEBI" id="CHEBI:15378"/>
        <dbReference type="ChEBI" id="CHEBI:30616"/>
        <dbReference type="ChEBI" id="CHEBI:43474"/>
        <dbReference type="ChEBI" id="CHEBI:57822"/>
        <dbReference type="ChEBI" id="CHEBI:61386"/>
        <dbReference type="ChEBI" id="CHEBI:83905"/>
        <dbReference type="ChEBI" id="CHEBI:456216"/>
        <dbReference type="EC" id="6.3.2.10"/>
    </reaction>
</comment>
<dbReference type="OrthoDB" id="9801978at2"/>
<dbReference type="InterPro" id="IPR036565">
    <property type="entry name" value="Mur-like_cat_sf"/>
</dbReference>
<evidence type="ECO:0000256" key="9">
    <source>
        <dbReference type="ARBA" id="ARBA00023316"/>
    </source>
</evidence>
<dbReference type="InterPro" id="IPR051046">
    <property type="entry name" value="MurCDEF_CellWall_CoF430Synth"/>
</dbReference>
<keyword evidence="8 10" id="KW-0131">Cell cycle</keyword>
<comment type="similarity">
    <text evidence="10">Belongs to the MurCDEF family. MurF subfamily.</text>
</comment>
<feature type="binding site" evidence="10">
    <location>
        <begin position="108"/>
        <end position="114"/>
    </location>
    <ligand>
        <name>ATP</name>
        <dbReference type="ChEBI" id="CHEBI:30616"/>
    </ligand>
</feature>
<keyword evidence="2 10" id="KW-0436">Ligase</keyword>
<accession>A0A1J0A3G1</accession>
<keyword evidence="7 10" id="KW-0573">Peptidoglycan synthesis</keyword>
<dbReference type="SUPFAM" id="SSF53244">
    <property type="entry name" value="MurD-like peptide ligases, peptide-binding domain"/>
    <property type="match status" value="1"/>
</dbReference>
<dbReference type="SUPFAM" id="SSF53623">
    <property type="entry name" value="MurD-like peptide ligases, catalytic domain"/>
    <property type="match status" value="1"/>
</dbReference>
<evidence type="ECO:0000256" key="7">
    <source>
        <dbReference type="ARBA" id="ARBA00022984"/>
    </source>
</evidence>
<dbReference type="GO" id="GO:0008766">
    <property type="term" value="F:UDP-N-acetylmuramoylalanyl-D-glutamyl-2,6-diaminopimelate-D-alanyl-D-alanine ligase activity"/>
    <property type="evidence" value="ECO:0007669"/>
    <property type="project" value="RHEA"/>
</dbReference>
<dbReference type="UniPathway" id="UPA00219"/>
<evidence type="ECO:0000259" key="13">
    <source>
        <dbReference type="Pfam" id="PF08245"/>
    </source>
</evidence>
<organism evidence="14 15">
    <name type="scientific">Vagococcus teuberi</name>
    <dbReference type="NCBI Taxonomy" id="519472"/>
    <lineage>
        <taxon>Bacteria</taxon>
        <taxon>Bacillati</taxon>
        <taxon>Bacillota</taxon>
        <taxon>Bacilli</taxon>
        <taxon>Lactobacillales</taxon>
        <taxon>Enterococcaceae</taxon>
        <taxon>Vagococcus</taxon>
    </lineage>
</organism>
<dbReference type="InterPro" id="IPR004101">
    <property type="entry name" value="Mur_ligase_C"/>
</dbReference>
<dbReference type="PANTHER" id="PTHR43024:SF1">
    <property type="entry name" value="UDP-N-ACETYLMURAMOYL-TRIPEPTIDE--D-ALANYL-D-ALANINE LIGASE"/>
    <property type="match status" value="1"/>
</dbReference>
<dbReference type="SUPFAM" id="SSF63418">
    <property type="entry name" value="MurE/MurF N-terminal domain"/>
    <property type="match status" value="1"/>
</dbReference>
<evidence type="ECO:0000256" key="5">
    <source>
        <dbReference type="ARBA" id="ARBA00022840"/>
    </source>
</evidence>